<evidence type="ECO:0000313" key="1">
    <source>
        <dbReference type="EMBL" id="RJO79856.1"/>
    </source>
</evidence>
<dbReference type="Proteomes" id="UP000266677">
    <property type="component" value="Unassembled WGS sequence"/>
</dbReference>
<dbReference type="OrthoDB" id="4556786at2"/>
<accession>A0A3A4KTZ2</accession>
<sequence length="112" mass="12480">MNDWDDDATAAPDWNRMVYETLNPDNSVGVACSRSGEIVGMHIAEEARDNGDAWLSAEILRVAKLAHMKSRVGLRAEMAYQGAETSTIDAFDLPTEVAYRNAEREAFRETRS</sequence>
<gene>
    <name evidence="1" type="ORF">D5S18_00850</name>
</gene>
<dbReference type="AlphaFoldDB" id="A0A3A4KTZ2"/>
<evidence type="ECO:0000313" key="2">
    <source>
        <dbReference type="Proteomes" id="UP000266677"/>
    </source>
</evidence>
<dbReference type="EMBL" id="QZFU01000006">
    <property type="protein sequence ID" value="RJO79856.1"/>
    <property type="molecule type" value="Genomic_DNA"/>
</dbReference>
<evidence type="ECO:0008006" key="3">
    <source>
        <dbReference type="Google" id="ProtNLM"/>
    </source>
</evidence>
<comment type="caution">
    <text evidence="1">The sequence shown here is derived from an EMBL/GenBank/DDBJ whole genome shotgun (WGS) entry which is preliminary data.</text>
</comment>
<dbReference type="RefSeq" id="WP_120036924.1">
    <property type="nucleotide sequence ID" value="NZ_QZFU01000006.1"/>
</dbReference>
<proteinExistence type="predicted"/>
<protein>
    <recommendedName>
        <fullName evidence="3">DUF2694 domain-containing protein</fullName>
    </recommendedName>
</protein>
<name>A0A3A4KTZ2_9NOCA</name>
<reference evidence="1 2" key="1">
    <citation type="submission" date="2018-09" db="EMBL/GenBank/DDBJ databases">
        <title>YIM PH21274 draft genome.</title>
        <authorList>
            <person name="Miao C."/>
        </authorList>
    </citation>
    <scope>NUCLEOTIDE SEQUENCE [LARGE SCALE GENOMIC DNA]</scope>
    <source>
        <strain evidence="1 2">YIM PH 21724</strain>
    </source>
</reference>
<keyword evidence="2" id="KW-1185">Reference proteome</keyword>
<organism evidence="1 2">
    <name type="scientific">Nocardia panacis</name>
    <dbReference type="NCBI Taxonomy" id="2340916"/>
    <lineage>
        <taxon>Bacteria</taxon>
        <taxon>Bacillati</taxon>
        <taxon>Actinomycetota</taxon>
        <taxon>Actinomycetes</taxon>
        <taxon>Mycobacteriales</taxon>
        <taxon>Nocardiaceae</taxon>
        <taxon>Nocardia</taxon>
    </lineage>
</organism>